<feature type="non-terminal residue" evidence="1">
    <location>
        <position position="133"/>
    </location>
</feature>
<dbReference type="Proteomes" id="UP000704712">
    <property type="component" value="Unassembled WGS sequence"/>
</dbReference>
<accession>A0A8S9U726</accession>
<comment type="caution">
    <text evidence="1">The sequence shown here is derived from an EMBL/GenBank/DDBJ whole genome shotgun (WGS) entry which is preliminary data.</text>
</comment>
<dbReference type="AlphaFoldDB" id="A0A8S9U726"/>
<evidence type="ECO:0000313" key="2">
    <source>
        <dbReference type="Proteomes" id="UP000704712"/>
    </source>
</evidence>
<sequence length="133" mass="14502">QLKKQGWTSVRPRAKALDPRWNYVHPGGHASGTKGLDVFLGMEELLDFQNVFGYLFCTFSDASIPSYRCCCLNRTNTRSSPRPPAHLSAPTFFKYPTACGATIASEAHLKSVQAACYGRTEASALVLVPAAYA</sequence>
<dbReference type="EMBL" id="JAACNO010002257">
    <property type="protein sequence ID" value="KAF4134674.1"/>
    <property type="molecule type" value="Genomic_DNA"/>
</dbReference>
<name>A0A8S9U726_PHYIN</name>
<protein>
    <submittedName>
        <fullName evidence="1">Uncharacterized protein</fullName>
    </submittedName>
</protein>
<proteinExistence type="predicted"/>
<gene>
    <name evidence="1" type="ORF">GN958_ATG16146</name>
</gene>
<evidence type="ECO:0000313" key="1">
    <source>
        <dbReference type="EMBL" id="KAF4134674.1"/>
    </source>
</evidence>
<reference evidence="1" key="1">
    <citation type="submission" date="2020-03" db="EMBL/GenBank/DDBJ databases">
        <title>Hybrid Assembly of Korean Phytophthora infestans isolates.</title>
        <authorList>
            <person name="Prokchorchik M."/>
            <person name="Lee Y."/>
            <person name="Seo J."/>
            <person name="Cho J.-H."/>
            <person name="Park Y.-E."/>
            <person name="Jang D.-C."/>
            <person name="Im J.-S."/>
            <person name="Choi J.-G."/>
            <person name="Park H.-J."/>
            <person name="Lee G.-B."/>
            <person name="Lee Y.-G."/>
            <person name="Hong S.-Y."/>
            <person name="Cho K."/>
            <person name="Sohn K.H."/>
        </authorList>
    </citation>
    <scope>NUCLEOTIDE SEQUENCE</scope>
    <source>
        <strain evidence="1">KR_2_A2</strain>
    </source>
</reference>
<organism evidence="1 2">
    <name type="scientific">Phytophthora infestans</name>
    <name type="common">Potato late blight agent</name>
    <name type="synonym">Botrytis infestans</name>
    <dbReference type="NCBI Taxonomy" id="4787"/>
    <lineage>
        <taxon>Eukaryota</taxon>
        <taxon>Sar</taxon>
        <taxon>Stramenopiles</taxon>
        <taxon>Oomycota</taxon>
        <taxon>Peronosporomycetes</taxon>
        <taxon>Peronosporales</taxon>
        <taxon>Peronosporaceae</taxon>
        <taxon>Phytophthora</taxon>
    </lineage>
</organism>